<dbReference type="Pfam" id="PF04055">
    <property type="entry name" value="Radical_SAM"/>
    <property type="match status" value="1"/>
</dbReference>
<evidence type="ECO:0000256" key="4">
    <source>
        <dbReference type="ARBA" id="ARBA00022723"/>
    </source>
</evidence>
<dbReference type="NCBIfam" id="TIGR04085">
    <property type="entry name" value="rSAM_more_4Fe4S"/>
    <property type="match status" value="1"/>
</dbReference>
<dbReference type="PANTHER" id="PTHR43273">
    <property type="entry name" value="ANAEROBIC SULFATASE-MATURATING ENZYME HOMOLOG ASLB-RELATED"/>
    <property type="match status" value="1"/>
</dbReference>
<dbReference type="InterPro" id="IPR013785">
    <property type="entry name" value="Aldolase_TIM"/>
</dbReference>
<evidence type="ECO:0000256" key="1">
    <source>
        <dbReference type="ARBA" id="ARBA00001966"/>
    </source>
</evidence>
<dbReference type="RefSeq" id="WP_201677929.1">
    <property type="nucleotide sequence ID" value="NZ_JAEQNE010000013.1"/>
</dbReference>
<name>A0A936ZA99_9BURK</name>
<dbReference type="Gene3D" id="3.20.20.70">
    <property type="entry name" value="Aldolase class I"/>
    <property type="match status" value="1"/>
</dbReference>
<evidence type="ECO:0000256" key="7">
    <source>
        <dbReference type="ARBA" id="ARBA00023601"/>
    </source>
</evidence>
<dbReference type="SFLD" id="SFLDG01386">
    <property type="entry name" value="main_SPASM_domain-containing"/>
    <property type="match status" value="1"/>
</dbReference>
<dbReference type="Pfam" id="PF13186">
    <property type="entry name" value="SPASM"/>
    <property type="match status" value="1"/>
</dbReference>
<dbReference type="PANTHER" id="PTHR43273:SF3">
    <property type="entry name" value="ANAEROBIC SULFATASE-MATURATING ENZYME HOMOLOG ASLB-RELATED"/>
    <property type="match status" value="1"/>
</dbReference>
<reference evidence="9 10" key="1">
    <citation type="journal article" date="2017" name="Int. J. Syst. Evol. Microbiol.">
        <title>Ramlibacter monticola sp. nov., isolated from forest soil.</title>
        <authorList>
            <person name="Chaudhary D.K."/>
            <person name="Kim J."/>
        </authorList>
    </citation>
    <scope>NUCLEOTIDE SEQUENCE [LARGE SCALE GENOMIC DNA]</scope>
    <source>
        <strain evidence="9 10">KACC 19175</strain>
    </source>
</reference>
<dbReference type="InterPro" id="IPR047207">
    <property type="entry name" value="SPASM_anSME"/>
</dbReference>
<dbReference type="EMBL" id="JAEQNE010000013">
    <property type="protein sequence ID" value="MBL0395257.1"/>
    <property type="molecule type" value="Genomic_DNA"/>
</dbReference>
<evidence type="ECO:0000256" key="5">
    <source>
        <dbReference type="ARBA" id="ARBA00023004"/>
    </source>
</evidence>
<dbReference type="InterPro" id="IPR007197">
    <property type="entry name" value="rSAM"/>
</dbReference>
<gene>
    <name evidence="9" type="ORF">JJ685_29265</name>
</gene>
<evidence type="ECO:0000256" key="2">
    <source>
        <dbReference type="ARBA" id="ARBA00022485"/>
    </source>
</evidence>
<organism evidence="9 10">
    <name type="scientific">Ramlibacter monticola</name>
    <dbReference type="NCBI Taxonomy" id="1926872"/>
    <lineage>
        <taxon>Bacteria</taxon>
        <taxon>Pseudomonadati</taxon>
        <taxon>Pseudomonadota</taxon>
        <taxon>Betaproteobacteria</taxon>
        <taxon>Burkholderiales</taxon>
        <taxon>Comamonadaceae</taxon>
        <taxon>Ramlibacter</taxon>
    </lineage>
</organism>
<dbReference type="GO" id="GO:0046872">
    <property type="term" value="F:metal ion binding"/>
    <property type="evidence" value="ECO:0007669"/>
    <property type="project" value="UniProtKB-KW"/>
</dbReference>
<dbReference type="GO" id="GO:0051539">
    <property type="term" value="F:4 iron, 4 sulfur cluster binding"/>
    <property type="evidence" value="ECO:0007669"/>
    <property type="project" value="UniProtKB-KW"/>
</dbReference>
<keyword evidence="2" id="KW-0004">4Fe-4S</keyword>
<dbReference type="SFLD" id="SFLDG01072">
    <property type="entry name" value="dehydrogenase_like"/>
    <property type="match status" value="1"/>
</dbReference>
<feature type="domain" description="Radical SAM core" evidence="8">
    <location>
        <begin position="11"/>
        <end position="242"/>
    </location>
</feature>
<keyword evidence="6" id="KW-0411">Iron-sulfur</keyword>
<dbReference type="PROSITE" id="PS51918">
    <property type="entry name" value="RADICAL_SAM"/>
    <property type="match status" value="1"/>
</dbReference>
<evidence type="ECO:0000313" key="9">
    <source>
        <dbReference type="EMBL" id="MBL0395257.1"/>
    </source>
</evidence>
<keyword evidence="5" id="KW-0408">Iron</keyword>
<dbReference type="SFLD" id="SFLDG01067">
    <property type="entry name" value="SPASM/twitch_domain_containing"/>
    <property type="match status" value="1"/>
</dbReference>
<sequence>MSQAIFLTAARTVGRPGCAPLQVLARPVGGACNLRCSLCPEAGNRQDARMDEGTLEALVRGALQAQDERDVHFAWQGGEATLRGIDFFRQALALQRQHAGDRTVRNTLHTNGTLLDAEWAAFLAEGGFGVTLHIDGPPELQGAAQDAGSDLLRPGIEHLKARGIAFQVQTAVSARNAQHPLAVYRYLKSLGARQMQFVPLVQARTVPAGERRGARGIEPSRCSVGSVAYGRFLTTVFGEWVRRDVGSVFVHLFDSALHAWIHGHPSVCSFGETCEPKLAVEPDGSVYACERYLDEDHCLGRLSEQPFAELLAARQQRAFEAAKRDTLSAQCRRCDVLAACRGGCPRHRFLHAPGGGPAESYLCTGYRHFFRSVAPHIRAMATLLRQGRPASDVMRFAPR</sequence>
<dbReference type="SUPFAM" id="SSF102114">
    <property type="entry name" value="Radical SAM enzymes"/>
    <property type="match status" value="1"/>
</dbReference>
<dbReference type="Proteomes" id="UP000599109">
    <property type="component" value="Unassembled WGS sequence"/>
</dbReference>
<dbReference type="CDD" id="cd21120">
    <property type="entry name" value="SPASM_anSME"/>
    <property type="match status" value="1"/>
</dbReference>
<keyword evidence="3" id="KW-0949">S-adenosyl-L-methionine</keyword>
<evidence type="ECO:0000259" key="8">
    <source>
        <dbReference type="PROSITE" id="PS51918"/>
    </source>
</evidence>
<dbReference type="SFLD" id="SFLDS00029">
    <property type="entry name" value="Radical_SAM"/>
    <property type="match status" value="1"/>
</dbReference>
<protein>
    <submittedName>
        <fullName evidence="9">SPASM domain-containing protein</fullName>
    </submittedName>
</protein>
<comment type="caution">
    <text evidence="9">The sequence shown here is derived from an EMBL/GenBank/DDBJ whole genome shotgun (WGS) entry which is preliminary data.</text>
</comment>
<dbReference type="AlphaFoldDB" id="A0A936ZA99"/>
<keyword evidence="4" id="KW-0479">Metal-binding</keyword>
<proteinExistence type="inferred from homology"/>
<keyword evidence="10" id="KW-1185">Reference proteome</keyword>
<dbReference type="GO" id="GO:0016491">
    <property type="term" value="F:oxidoreductase activity"/>
    <property type="evidence" value="ECO:0007669"/>
    <property type="project" value="InterPro"/>
</dbReference>
<evidence type="ECO:0000256" key="3">
    <source>
        <dbReference type="ARBA" id="ARBA00022691"/>
    </source>
</evidence>
<comment type="similarity">
    <text evidence="7">Belongs to the radical SAM superfamily. Anaerobic sulfatase-maturating enzyme family.</text>
</comment>
<dbReference type="InterPro" id="IPR023885">
    <property type="entry name" value="4Fe4S-binding_SPASM_dom"/>
</dbReference>
<comment type="cofactor">
    <cofactor evidence="1">
        <name>[4Fe-4S] cluster</name>
        <dbReference type="ChEBI" id="CHEBI:49883"/>
    </cofactor>
</comment>
<accession>A0A936ZA99</accession>
<dbReference type="InterPro" id="IPR023867">
    <property type="entry name" value="Sulphatase_maturase_rSAM"/>
</dbReference>
<dbReference type="InterPro" id="IPR058240">
    <property type="entry name" value="rSAM_sf"/>
</dbReference>
<dbReference type="CDD" id="cd01335">
    <property type="entry name" value="Radical_SAM"/>
    <property type="match status" value="1"/>
</dbReference>
<evidence type="ECO:0000256" key="6">
    <source>
        <dbReference type="ARBA" id="ARBA00023014"/>
    </source>
</evidence>
<evidence type="ECO:0000313" key="10">
    <source>
        <dbReference type="Proteomes" id="UP000599109"/>
    </source>
</evidence>